<proteinExistence type="predicted"/>
<organism evidence="1 2">
    <name type="scientific">Pseudomonas chlororaphis</name>
    <dbReference type="NCBI Taxonomy" id="587753"/>
    <lineage>
        <taxon>Bacteria</taxon>
        <taxon>Pseudomonadati</taxon>
        <taxon>Pseudomonadota</taxon>
        <taxon>Gammaproteobacteria</taxon>
        <taxon>Pseudomonadales</taxon>
        <taxon>Pseudomonadaceae</taxon>
        <taxon>Pseudomonas</taxon>
    </lineage>
</organism>
<gene>
    <name evidence="1" type="ORF">C4K04_2715</name>
</gene>
<dbReference type="Proteomes" id="UP000268048">
    <property type="component" value="Chromosome"/>
</dbReference>
<dbReference type="AlphaFoldDB" id="A0A3G7TMP1"/>
<name>A0A3G7TMP1_9PSED</name>
<reference evidence="1 2" key="1">
    <citation type="submission" date="2018-03" db="EMBL/GenBank/DDBJ databases">
        <title>Diversity of phytobeneficial traits revealed by whole-genome analysis of worldwide-isolated phenazine-producing Pseudomonas spp.</title>
        <authorList>
            <person name="Biessy A."/>
            <person name="Novinscak A."/>
            <person name="Blom J."/>
            <person name="Leger G."/>
            <person name="Thomashow L.S."/>
            <person name="Cazorla F.M."/>
            <person name="Josic D."/>
            <person name="Filion M."/>
        </authorList>
    </citation>
    <scope>NUCLEOTIDE SEQUENCE [LARGE SCALE GENOMIC DNA]</scope>
    <source>
        <strain evidence="1 2">B25</strain>
    </source>
</reference>
<sequence>MSTTKTLTVLPGQLALVLSNDGVNALARYEQVRAVALSTDATDASYARVSGALSQAADSLALHVRAAADLAREG</sequence>
<dbReference type="EMBL" id="CP027753">
    <property type="protein sequence ID" value="AZE48387.1"/>
    <property type="molecule type" value="Genomic_DNA"/>
</dbReference>
<evidence type="ECO:0000313" key="2">
    <source>
        <dbReference type="Proteomes" id="UP000268048"/>
    </source>
</evidence>
<protein>
    <submittedName>
        <fullName evidence="1">Uncharacterized protein</fullName>
    </submittedName>
</protein>
<accession>A0A3G7TMP1</accession>
<evidence type="ECO:0000313" key="1">
    <source>
        <dbReference type="EMBL" id="AZE48387.1"/>
    </source>
</evidence>
<dbReference type="RefSeq" id="WP_124320369.1">
    <property type="nucleotide sequence ID" value="NZ_CP027753.1"/>
</dbReference>